<sequence>MAQNSLNLANTKDKQVNIVSTSEETKKPATLLKTYLDQAFENPFFVQTDNAKKKKKEK</sequence>
<name>A0ABS6XTT0_9FLAO</name>
<dbReference type="RefSeq" id="WP_219316587.1">
    <property type="nucleotide sequence ID" value="NZ_JAHWYN010000004.1"/>
</dbReference>
<proteinExistence type="predicted"/>
<gene>
    <name evidence="1" type="ORF">KZH69_06240</name>
</gene>
<keyword evidence="2" id="KW-1185">Reference proteome</keyword>
<organism evidence="1 2">
    <name type="scientific">Flavobacterium taihuense</name>
    <dbReference type="NCBI Taxonomy" id="2857508"/>
    <lineage>
        <taxon>Bacteria</taxon>
        <taxon>Pseudomonadati</taxon>
        <taxon>Bacteroidota</taxon>
        <taxon>Flavobacteriia</taxon>
        <taxon>Flavobacteriales</taxon>
        <taxon>Flavobacteriaceae</taxon>
        <taxon>Flavobacterium</taxon>
    </lineage>
</organism>
<reference evidence="1 2" key="1">
    <citation type="submission" date="2021-07" db="EMBL/GenBank/DDBJ databases">
        <title>Flavobacterium sp. nov. isolated from sediment on the Taihu Lake.</title>
        <authorList>
            <person name="Qu J.-H."/>
        </authorList>
    </citation>
    <scope>NUCLEOTIDE SEQUENCE [LARGE SCALE GENOMIC DNA]</scope>
    <source>
        <strain evidence="1 2">NAS39</strain>
    </source>
</reference>
<comment type="caution">
    <text evidence="1">The sequence shown here is derived from an EMBL/GenBank/DDBJ whole genome shotgun (WGS) entry which is preliminary data.</text>
</comment>
<evidence type="ECO:0000313" key="1">
    <source>
        <dbReference type="EMBL" id="MBW4360080.1"/>
    </source>
</evidence>
<accession>A0ABS6XTT0</accession>
<protein>
    <submittedName>
        <fullName evidence="1">Uncharacterized protein</fullName>
    </submittedName>
</protein>
<dbReference type="Proteomes" id="UP000812031">
    <property type="component" value="Unassembled WGS sequence"/>
</dbReference>
<evidence type="ECO:0000313" key="2">
    <source>
        <dbReference type="Proteomes" id="UP000812031"/>
    </source>
</evidence>
<dbReference type="EMBL" id="JAHWYN010000004">
    <property type="protein sequence ID" value="MBW4360080.1"/>
    <property type="molecule type" value="Genomic_DNA"/>
</dbReference>